<dbReference type="Pfam" id="PF16148">
    <property type="entry name" value="DUF4856"/>
    <property type="match status" value="1"/>
</dbReference>
<dbReference type="OrthoDB" id="5498726at2"/>
<dbReference type="KEGG" id="fll:EI427_06400"/>
<protein>
    <submittedName>
        <fullName evidence="1">DUF4856 domain-containing protein</fullName>
    </submittedName>
</protein>
<dbReference type="InterPro" id="IPR032331">
    <property type="entry name" value="DUF4856"/>
</dbReference>
<name>A0A3Q9FMV8_9BACT</name>
<evidence type="ECO:0000313" key="2">
    <source>
        <dbReference type="Proteomes" id="UP000267268"/>
    </source>
</evidence>
<gene>
    <name evidence="1" type="ORF">EI427_06400</name>
</gene>
<accession>A0A3Q9FMV8</accession>
<proteinExistence type="predicted"/>
<keyword evidence="2" id="KW-1185">Reference proteome</keyword>
<dbReference type="RefSeq" id="WP_126612838.1">
    <property type="nucleotide sequence ID" value="NZ_CP034562.1"/>
</dbReference>
<reference evidence="1 2" key="1">
    <citation type="submission" date="2018-12" db="EMBL/GenBank/DDBJ databases">
        <title>Flammeovirga pectinis sp. nov., isolated from the gut of the Korean scallop, Patinopecten yessoensis.</title>
        <authorList>
            <person name="Bae J.-W."/>
            <person name="Jeong Y.-S."/>
            <person name="Kang W."/>
        </authorList>
    </citation>
    <scope>NUCLEOTIDE SEQUENCE [LARGE SCALE GENOMIC DNA]</scope>
    <source>
        <strain evidence="1 2">L12M1</strain>
    </source>
</reference>
<evidence type="ECO:0000313" key="1">
    <source>
        <dbReference type="EMBL" id="AZQ61882.1"/>
    </source>
</evidence>
<organism evidence="1 2">
    <name type="scientific">Flammeovirga pectinis</name>
    <dbReference type="NCBI Taxonomy" id="2494373"/>
    <lineage>
        <taxon>Bacteria</taxon>
        <taxon>Pseudomonadati</taxon>
        <taxon>Bacteroidota</taxon>
        <taxon>Cytophagia</taxon>
        <taxon>Cytophagales</taxon>
        <taxon>Flammeovirgaceae</taxon>
        <taxon>Flammeovirga</taxon>
    </lineage>
</organism>
<sequence>MTISSSLKKTIIASTLIATSLFSCSEVEDAINDIITPEIPTTYTFEHVNYSGQTARIQMLDSLERYIKSGNDGVTKLSTSDMNAIYTNESGDLFGSSKDVESKTANDTDLKVNVYGKIPTYFISAADASGNQDNINGGRLFNVNGHEPAQMVAKGLMGATLYYQSVSNYLTNEKLDGADNETVEEGEGTAMEHYWDEGFGYFGAATDYADNTEAKNWYWAKYAKSRADVYDVSGDIFNAFIAGRVAIASKDYEERNKQRDIIIAKWEELVAINVIHYLNSLATDTEVGDQMHHWSEALAFAWCLQYNSSKVISSSEISNIIDLLGDSVNDVSSDDITAVKAALKSTYGFSDEVVNNL</sequence>
<dbReference type="Proteomes" id="UP000267268">
    <property type="component" value="Chromosome 1"/>
</dbReference>
<dbReference type="AlphaFoldDB" id="A0A3Q9FMV8"/>
<dbReference type="EMBL" id="CP034562">
    <property type="protein sequence ID" value="AZQ61882.1"/>
    <property type="molecule type" value="Genomic_DNA"/>
</dbReference>